<dbReference type="Proteomes" id="UP000041254">
    <property type="component" value="Unassembled WGS sequence"/>
</dbReference>
<dbReference type="InParanoid" id="A0A0G4GU45"/>
<keyword evidence="2" id="KW-1185">Reference proteome</keyword>
<accession>A0A0G4GU45</accession>
<organism evidence="1 2">
    <name type="scientific">Vitrella brassicaformis (strain CCMP3155)</name>
    <dbReference type="NCBI Taxonomy" id="1169540"/>
    <lineage>
        <taxon>Eukaryota</taxon>
        <taxon>Sar</taxon>
        <taxon>Alveolata</taxon>
        <taxon>Colpodellida</taxon>
        <taxon>Vitrellaceae</taxon>
        <taxon>Vitrella</taxon>
    </lineage>
</organism>
<gene>
    <name evidence="1" type="ORF">Vbra_23194</name>
</gene>
<reference evidence="1 2" key="1">
    <citation type="submission" date="2014-11" db="EMBL/GenBank/DDBJ databases">
        <authorList>
            <person name="Zhu J."/>
            <person name="Qi W."/>
            <person name="Song R."/>
        </authorList>
    </citation>
    <scope>NUCLEOTIDE SEQUENCE [LARGE SCALE GENOMIC DNA]</scope>
</reference>
<sequence length="341" mass="38349">MFYACGASFRSYNAFRRRTTWPGFSYPSLRANTHLHKMILVVAAFSGMYSNTLRSLVWLAGIVVRVVGHLQYCRLPMGLLSSRHLHSQRAAEDADVADIGWIADEELMWCLYSFVGCGRRAVLDLRRCGRRITPIRYGSQKCALADEDQYGDLKVVIRRPRAASDGKEGRSLQVHACQILLGTQRASRTKDHLAGLHRHVIYRLLACSAAPMLEKVIWMDVPLSMTHLIDHYVSVNGCPHACPFWIASDGNASETLTGSNCPYCLCLLCCLAMVPSFDGMHELRHTRGHRQMAPAVLSTRHSLPWLHQAETTSARYRASSNKDDKASFIAYTTSRNTNRTF</sequence>
<dbReference type="VEuPathDB" id="CryptoDB:Vbra_23194"/>
<name>A0A0G4GU45_VITBC</name>
<protein>
    <submittedName>
        <fullName evidence="1">Uncharacterized protein</fullName>
    </submittedName>
</protein>
<evidence type="ECO:0000313" key="2">
    <source>
        <dbReference type="Proteomes" id="UP000041254"/>
    </source>
</evidence>
<proteinExistence type="predicted"/>
<evidence type="ECO:0000313" key="1">
    <source>
        <dbReference type="EMBL" id="CEM34293.1"/>
    </source>
</evidence>
<dbReference type="AlphaFoldDB" id="A0A0G4GU45"/>
<dbReference type="EMBL" id="CDMY01000818">
    <property type="protein sequence ID" value="CEM34293.1"/>
    <property type="molecule type" value="Genomic_DNA"/>
</dbReference>